<feature type="transmembrane region" description="Helical" evidence="1">
    <location>
        <begin position="72"/>
        <end position="89"/>
    </location>
</feature>
<dbReference type="Gene3D" id="1.10.287.70">
    <property type="match status" value="1"/>
</dbReference>
<evidence type="ECO:0000313" key="3">
    <source>
        <dbReference type="EMBL" id="QYR52802.1"/>
    </source>
</evidence>
<reference evidence="3 4" key="1">
    <citation type="submission" date="2021-08" db="EMBL/GenBank/DDBJ databases">
        <title>Lysobacter sp. strain CJ11 Genome sequencing and assembly.</title>
        <authorList>
            <person name="Kim I."/>
        </authorList>
    </citation>
    <scope>NUCLEOTIDE SEQUENCE [LARGE SCALE GENOMIC DNA]</scope>
    <source>
        <strain evidence="3 4">CJ11</strain>
    </source>
</reference>
<feature type="transmembrane region" description="Helical" evidence="1">
    <location>
        <begin position="45"/>
        <end position="65"/>
    </location>
</feature>
<keyword evidence="1" id="KW-0812">Transmembrane</keyword>
<dbReference type="SUPFAM" id="SSF81324">
    <property type="entry name" value="Voltage-gated potassium channels"/>
    <property type="match status" value="1"/>
</dbReference>
<feature type="transmembrane region" description="Helical" evidence="1">
    <location>
        <begin position="21"/>
        <end position="39"/>
    </location>
</feature>
<sequence length="238" mass="25676">MQHLKRQATGLRDFIGWIRHEPSRLLLAAQFLAVLLYPLAGGNRVGHVITSIISVGVLGIALLMVRQSPRSAILAAGLSLAGVLLWIYHSSTANATAGIAAGLFYAAAYFYAASALIGYLMEDEHATLDEIWAAAATFMLFVEGYAWLFMSMQLFDRHAFIGPPDMHGVKGAELSWVALLYLSGTNFSATGIGDILPQSPMARMVVIIQQWNGVMYLAVVLARLAGLIRRKDLGGGKG</sequence>
<feature type="transmembrane region" description="Helical" evidence="1">
    <location>
        <begin position="131"/>
        <end position="150"/>
    </location>
</feature>
<feature type="transmembrane region" description="Helical" evidence="1">
    <location>
        <begin position="95"/>
        <end position="119"/>
    </location>
</feature>
<feature type="domain" description="Potassium channel" evidence="2">
    <location>
        <begin position="171"/>
        <end position="228"/>
    </location>
</feature>
<dbReference type="RefSeq" id="WP_220379612.1">
    <property type="nucleotide sequence ID" value="NZ_CP080544.1"/>
</dbReference>
<dbReference type="Pfam" id="PF07885">
    <property type="entry name" value="Ion_trans_2"/>
    <property type="match status" value="1"/>
</dbReference>
<keyword evidence="4" id="KW-1185">Reference proteome</keyword>
<keyword evidence="1" id="KW-1133">Transmembrane helix</keyword>
<protein>
    <recommendedName>
        <fullName evidence="2">Potassium channel domain-containing protein</fullName>
    </recommendedName>
</protein>
<dbReference type="EMBL" id="CP080544">
    <property type="protein sequence ID" value="QYR52802.1"/>
    <property type="molecule type" value="Genomic_DNA"/>
</dbReference>
<proteinExistence type="predicted"/>
<feature type="transmembrane region" description="Helical" evidence="1">
    <location>
        <begin position="207"/>
        <end position="228"/>
    </location>
</feature>
<dbReference type="Proteomes" id="UP000824755">
    <property type="component" value="Chromosome"/>
</dbReference>
<evidence type="ECO:0000313" key="4">
    <source>
        <dbReference type="Proteomes" id="UP000824755"/>
    </source>
</evidence>
<evidence type="ECO:0000256" key="1">
    <source>
        <dbReference type="SAM" id="Phobius"/>
    </source>
</evidence>
<organism evidence="3 4">
    <name type="scientific">Lysobacter soyae</name>
    <dbReference type="NCBI Taxonomy" id="2764185"/>
    <lineage>
        <taxon>Bacteria</taxon>
        <taxon>Pseudomonadati</taxon>
        <taxon>Pseudomonadota</taxon>
        <taxon>Gammaproteobacteria</taxon>
        <taxon>Lysobacterales</taxon>
        <taxon>Lysobacteraceae</taxon>
        <taxon>Lysobacter</taxon>
    </lineage>
</organism>
<keyword evidence="1" id="KW-0472">Membrane</keyword>
<evidence type="ECO:0000259" key="2">
    <source>
        <dbReference type="Pfam" id="PF07885"/>
    </source>
</evidence>
<name>A0ABX8WNP6_9GAMM</name>
<accession>A0ABX8WNP6</accession>
<gene>
    <name evidence="3" type="ORF">H8L67_09550</name>
</gene>
<dbReference type="InterPro" id="IPR013099">
    <property type="entry name" value="K_chnl_dom"/>
</dbReference>